<feature type="chain" id="PRO_5029647691" description="RHS repeat-associated core domain-containing protein" evidence="2">
    <location>
        <begin position="21"/>
        <end position="324"/>
    </location>
</feature>
<dbReference type="EMBL" id="VWMK01000025">
    <property type="protein sequence ID" value="KAA3758882.1"/>
    <property type="molecule type" value="Genomic_DNA"/>
</dbReference>
<proteinExistence type="predicted"/>
<accession>A0A7J4XDT5</accession>
<evidence type="ECO:0000256" key="2">
    <source>
        <dbReference type="SAM" id="SignalP"/>
    </source>
</evidence>
<name>A0A7J4XDT5_9BACE</name>
<feature type="region of interest" description="Disordered" evidence="1">
    <location>
        <begin position="275"/>
        <end position="295"/>
    </location>
</feature>
<dbReference type="AlphaFoldDB" id="A0A7J4XDT5"/>
<evidence type="ECO:0000256" key="1">
    <source>
        <dbReference type="SAM" id="MobiDB-lite"/>
    </source>
</evidence>
<organism evidence="3 4">
    <name type="scientific">Bacteroides salyersiae</name>
    <dbReference type="NCBI Taxonomy" id="291644"/>
    <lineage>
        <taxon>Bacteria</taxon>
        <taxon>Pseudomonadati</taxon>
        <taxon>Bacteroidota</taxon>
        <taxon>Bacteroidia</taxon>
        <taxon>Bacteroidales</taxon>
        <taxon>Bacteroidaceae</taxon>
        <taxon>Bacteroides</taxon>
    </lineage>
</organism>
<dbReference type="Gene3D" id="2.180.10.10">
    <property type="entry name" value="RHS repeat-associated core"/>
    <property type="match status" value="1"/>
</dbReference>
<gene>
    <name evidence="3" type="ORF">F3F73_20285</name>
</gene>
<dbReference type="Proteomes" id="UP000422221">
    <property type="component" value="Unassembled WGS sequence"/>
</dbReference>
<evidence type="ECO:0000313" key="3">
    <source>
        <dbReference type="EMBL" id="KAA3758882.1"/>
    </source>
</evidence>
<keyword evidence="2" id="KW-0732">Signal</keyword>
<protein>
    <recommendedName>
        <fullName evidence="5">RHS repeat-associated core domain-containing protein</fullName>
    </recommendedName>
</protein>
<feature type="signal peptide" evidence="2">
    <location>
        <begin position="1"/>
        <end position="20"/>
    </location>
</feature>
<dbReference type="RefSeq" id="WP_130059791.1">
    <property type="nucleotide sequence ID" value="NZ_JADNPJ010000005.1"/>
</dbReference>
<evidence type="ECO:0008006" key="5">
    <source>
        <dbReference type="Google" id="ProtNLM"/>
    </source>
</evidence>
<dbReference type="NCBIfam" id="TIGR03696">
    <property type="entry name" value="Rhs_assc_core"/>
    <property type="match status" value="1"/>
</dbReference>
<evidence type="ECO:0000313" key="4">
    <source>
        <dbReference type="Proteomes" id="UP000422221"/>
    </source>
</evidence>
<comment type="caution">
    <text evidence="3">The sequence shown here is derived from an EMBL/GenBank/DDBJ whole genome shotgun (WGS) entry which is preliminary data.</text>
</comment>
<reference evidence="3 4" key="1">
    <citation type="journal article" date="2019" name="Nat. Med.">
        <title>A library of human gut bacterial isolates paired with longitudinal multiomics data enables mechanistic microbiome research.</title>
        <authorList>
            <person name="Poyet M."/>
            <person name="Groussin M."/>
            <person name="Gibbons S.M."/>
            <person name="Avila-Pacheco J."/>
            <person name="Jiang X."/>
            <person name="Kearney S.M."/>
            <person name="Perrotta A.R."/>
            <person name="Berdy B."/>
            <person name="Zhao S."/>
            <person name="Lieberman T.D."/>
            <person name="Swanson P.K."/>
            <person name="Smith M."/>
            <person name="Roesemann S."/>
            <person name="Alexander J.E."/>
            <person name="Rich S.A."/>
            <person name="Livny J."/>
            <person name="Vlamakis H."/>
            <person name="Clish C."/>
            <person name="Bullock K."/>
            <person name="Deik A."/>
            <person name="Scott J."/>
            <person name="Pierce K.A."/>
            <person name="Xavier R.J."/>
            <person name="Alm E.J."/>
        </authorList>
    </citation>
    <scope>NUCLEOTIDE SEQUENCE [LARGE SCALE GENOMIC DNA]</scope>
    <source>
        <strain evidence="3 4">BIOML-A10</strain>
    </source>
</reference>
<dbReference type="InterPro" id="IPR022385">
    <property type="entry name" value="Rhs_assc_core"/>
</dbReference>
<sequence length="324" mass="37258">MKRQVLFLSMTTFFALNALAQTPYDNFAPEQSVKPIIEMPKMHFKVTNTNLNSEIRSIEFDKNTLSLNLLNESDSVLKSITLNPNDKKFTSIDPLTEKYYHISPYAYCMNNPIRYIDPNGMDVYRFDDKTGEMHLFLQTDDDFDQIGRFKYDKKTDTYVLKTNKNGEVRTRIDNIEKGILSDGMNFKTNANVWEVGGQEQPTVEGFQNFAIDFSEMIGREVAGFYFSDPEQNDVSYIHMGKYENNRYNKSHSTPSIYSVRPDLYGNIAPHTSWHTHPSTAPLADRLRPSGLTTPGGDMEHKQNHVPQGFHTFIILTKGYPPILY</sequence>